<dbReference type="SUPFAM" id="SSF51215">
    <property type="entry name" value="Regulatory protein AraC"/>
    <property type="match status" value="1"/>
</dbReference>
<dbReference type="Pfam" id="PF12833">
    <property type="entry name" value="HTH_18"/>
    <property type="match status" value="1"/>
</dbReference>
<dbReference type="InterPro" id="IPR018060">
    <property type="entry name" value="HTH_AraC"/>
</dbReference>
<dbReference type="InterPro" id="IPR018062">
    <property type="entry name" value="HTH_AraC-typ_CS"/>
</dbReference>
<dbReference type="RefSeq" id="WP_344915013.1">
    <property type="nucleotide sequence ID" value="NZ_BAAAYO010000014.1"/>
</dbReference>
<dbReference type="PANTHER" id="PTHR43280">
    <property type="entry name" value="ARAC-FAMILY TRANSCRIPTIONAL REGULATOR"/>
    <property type="match status" value="1"/>
</dbReference>
<evidence type="ECO:0000256" key="1">
    <source>
        <dbReference type="ARBA" id="ARBA00023015"/>
    </source>
</evidence>
<dbReference type="EMBL" id="JBHMAG010000013">
    <property type="protein sequence ID" value="MFB9753802.1"/>
    <property type="molecule type" value="Genomic_DNA"/>
</dbReference>
<accession>A0ABV5W047</accession>
<dbReference type="InterPro" id="IPR037923">
    <property type="entry name" value="HTH-like"/>
</dbReference>
<dbReference type="Gene3D" id="1.10.10.60">
    <property type="entry name" value="Homeodomain-like"/>
    <property type="match status" value="2"/>
</dbReference>
<dbReference type="Proteomes" id="UP001589619">
    <property type="component" value="Unassembled WGS sequence"/>
</dbReference>
<keyword evidence="6" id="KW-1185">Reference proteome</keyword>
<dbReference type="PANTHER" id="PTHR43280:SF28">
    <property type="entry name" value="HTH-TYPE TRANSCRIPTIONAL ACTIVATOR RHAS"/>
    <property type="match status" value="1"/>
</dbReference>
<dbReference type="SMART" id="SM00342">
    <property type="entry name" value="HTH_ARAC"/>
    <property type="match status" value="1"/>
</dbReference>
<feature type="domain" description="HTH araC/xylS-type" evidence="4">
    <location>
        <begin position="158"/>
        <end position="256"/>
    </location>
</feature>
<protein>
    <submittedName>
        <fullName evidence="5">Helix-turn-helix domain-containing protein</fullName>
    </submittedName>
</protein>
<evidence type="ECO:0000256" key="2">
    <source>
        <dbReference type="ARBA" id="ARBA00023125"/>
    </source>
</evidence>
<evidence type="ECO:0000313" key="5">
    <source>
        <dbReference type="EMBL" id="MFB9753802.1"/>
    </source>
</evidence>
<dbReference type="InterPro" id="IPR013096">
    <property type="entry name" value="Cupin_2"/>
</dbReference>
<reference evidence="5 6" key="1">
    <citation type="submission" date="2024-09" db="EMBL/GenBank/DDBJ databases">
        <authorList>
            <person name="Sun Q."/>
            <person name="Mori K."/>
        </authorList>
    </citation>
    <scope>NUCLEOTIDE SEQUENCE [LARGE SCALE GENOMIC DNA]</scope>
    <source>
        <strain evidence="5 6">JCM 12520</strain>
    </source>
</reference>
<dbReference type="PROSITE" id="PS01124">
    <property type="entry name" value="HTH_ARAC_FAMILY_2"/>
    <property type="match status" value="1"/>
</dbReference>
<dbReference type="InterPro" id="IPR014710">
    <property type="entry name" value="RmlC-like_jellyroll"/>
</dbReference>
<keyword evidence="1" id="KW-0805">Transcription regulation</keyword>
<comment type="caution">
    <text evidence="5">The sequence shown here is derived from an EMBL/GenBank/DDBJ whole genome shotgun (WGS) entry which is preliminary data.</text>
</comment>
<dbReference type="Gene3D" id="2.60.120.10">
    <property type="entry name" value="Jelly Rolls"/>
    <property type="match status" value="1"/>
</dbReference>
<organism evidence="5 6">
    <name type="scientific">Paenibacillus hodogayensis</name>
    <dbReference type="NCBI Taxonomy" id="279208"/>
    <lineage>
        <taxon>Bacteria</taxon>
        <taxon>Bacillati</taxon>
        <taxon>Bacillota</taxon>
        <taxon>Bacilli</taxon>
        <taxon>Bacillales</taxon>
        <taxon>Paenibacillaceae</taxon>
        <taxon>Paenibacillus</taxon>
    </lineage>
</organism>
<gene>
    <name evidence="5" type="ORF">ACFFNY_19715</name>
</gene>
<evidence type="ECO:0000256" key="3">
    <source>
        <dbReference type="ARBA" id="ARBA00023163"/>
    </source>
</evidence>
<keyword evidence="2" id="KW-0238">DNA-binding</keyword>
<dbReference type="SUPFAM" id="SSF46689">
    <property type="entry name" value="Homeodomain-like"/>
    <property type="match status" value="2"/>
</dbReference>
<dbReference type="PROSITE" id="PS00041">
    <property type="entry name" value="HTH_ARAC_FAMILY_1"/>
    <property type="match status" value="1"/>
</dbReference>
<dbReference type="InterPro" id="IPR009057">
    <property type="entry name" value="Homeodomain-like_sf"/>
</dbReference>
<keyword evidence="3" id="KW-0804">Transcription</keyword>
<dbReference type="Pfam" id="PF07883">
    <property type="entry name" value="Cupin_2"/>
    <property type="match status" value="1"/>
</dbReference>
<proteinExistence type="predicted"/>
<evidence type="ECO:0000259" key="4">
    <source>
        <dbReference type="PROSITE" id="PS01124"/>
    </source>
</evidence>
<evidence type="ECO:0000313" key="6">
    <source>
        <dbReference type="Proteomes" id="UP001589619"/>
    </source>
</evidence>
<sequence length="277" mass="31509">MFTLKSVLYDDRIEKWHIRDEPVYHHILIFVVRGKVIYQVKGEVIELHEGDVLFIPSGTIRSCHNDAKGPHQKYSAHFTASGEAESALDVLRENGVFKWTMHNGNYFRQRFSMLLMQWFDQALGGHLICQGILLELVGRLIHDARHKHNSTVKKDLIGRLQNYIVHNHCKPIQLSDLARHIDRSPNHVTRIFKEMLGQTPIDYIHQVKVSVACELLKGGGMTIAEISDHLGYCEQSYFHRVFKKCTGVAPTAVQKGHSIAFVPLPRLSAAARTEAST</sequence>
<name>A0ABV5W047_9BACL</name>